<dbReference type="Gene3D" id="1.10.287.1260">
    <property type="match status" value="1"/>
</dbReference>
<dbReference type="PROSITE" id="PS01246">
    <property type="entry name" value="UPF0003"/>
    <property type="match status" value="1"/>
</dbReference>
<dbReference type="PANTHER" id="PTHR30566:SF5">
    <property type="entry name" value="MECHANOSENSITIVE ION CHANNEL PROTEIN 1, MITOCHONDRIAL-RELATED"/>
    <property type="match status" value="1"/>
</dbReference>
<dbReference type="SUPFAM" id="SSF82861">
    <property type="entry name" value="Mechanosensitive channel protein MscS (YggB), transmembrane region"/>
    <property type="match status" value="1"/>
</dbReference>
<evidence type="ECO:0000259" key="10">
    <source>
        <dbReference type="Pfam" id="PF21082"/>
    </source>
</evidence>
<name>A0A1G7W4K6_9PROT</name>
<feature type="region of interest" description="Disordered" evidence="7">
    <location>
        <begin position="377"/>
        <end position="407"/>
    </location>
</feature>
<comment type="similarity">
    <text evidence="2">Belongs to the MscS (TC 1.A.23) family.</text>
</comment>
<feature type="compositionally biased region" description="Low complexity" evidence="7">
    <location>
        <begin position="391"/>
        <end position="407"/>
    </location>
</feature>
<keyword evidence="5 8" id="KW-1133">Transmembrane helix</keyword>
<dbReference type="Proteomes" id="UP000217076">
    <property type="component" value="Unassembled WGS sequence"/>
</dbReference>
<dbReference type="RefSeq" id="WP_092615486.1">
    <property type="nucleotide sequence ID" value="NZ_FNCV01000002.1"/>
</dbReference>
<feature type="domain" description="Mechanosensitive ion channel transmembrane helices 2/3" evidence="11">
    <location>
        <begin position="154"/>
        <end position="195"/>
    </location>
</feature>
<dbReference type="InterPro" id="IPR023408">
    <property type="entry name" value="MscS_beta-dom_sf"/>
</dbReference>
<dbReference type="STRING" id="83401.SAMN05421742_10275"/>
<dbReference type="InterPro" id="IPR006686">
    <property type="entry name" value="MscS_channel_CS"/>
</dbReference>
<comment type="subcellular location">
    <subcellularLocation>
        <location evidence="1">Cell membrane</location>
        <topology evidence="1">Multi-pass membrane protein</topology>
    </subcellularLocation>
</comment>
<accession>A0A1G7W4K6</accession>
<keyword evidence="13" id="KW-1185">Reference proteome</keyword>
<dbReference type="InterPro" id="IPR006685">
    <property type="entry name" value="MscS_channel_2nd"/>
</dbReference>
<feature type="transmembrane region" description="Helical" evidence="8">
    <location>
        <begin position="33"/>
        <end position="53"/>
    </location>
</feature>
<dbReference type="Pfam" id="PF00924">
    <property type="entry name" value="MS_channel_2nd"/>
    <property type="match status" value="1"/>
</dbReference>
<dbReference type="SUPFAM" id="SSF82689">
    <property type="entry name" value="Mechanosensitive channel protein MscS (YggB), C-terminal domain"/>
    <property type="match status" value="1"/>
</dbReference>
<dbReference type="Pfam" id="PF21088">
    <property type="entry name" value="MS_channel_1st"/>
    <property type="match status" value="1"/>
</dbReference>
<dbReference type="GO" id="GO:0005886">
    <property type="term" value="C:plasma membrane"/>
    <property type="evidence" value="ECO:0007669"/>
    <property type="project" value="UniProtKB-SubCell"/>
</dbReference>
<evidence type="ECO:0000259" key="11">
    <source>
        <dbReference type="Pfam" id="PF21088"/>
    </source>
</evidence>
<evidence type="ECO:0000256" key="2">
    <source>
        <dbReference type="ARBA" id="ARBA00008017"/>
    </source>
</evidence>
<dbReference type="SUPFAM" id="SSF50182">
    <property type="entry name" value="Sm-like ribonucleoproteins"/>
    <property type="match status" value="1"/>
</dbReference>
<evidence type="ECO:0000259" key="9">
    <source>
        <dbReference type="Pfam" id="PF00924"/>
    </source>
</evidence>
<feature type="domain" description="Mechanosensitive ion channel MscS C-terminal" evidence="10">
    <location>
        <begin position="272"/>
        <end position="359"/>
    </location>
</feature>
<evidence type="ECO:0000256" key="5">
    <source>
        <dbReference type="ARBA" id="ARBA00022989"/>
    </source>
</evidence>
<evidence type="ECO:0000313" key="13">
    <source>
        <dbReference type="Proteomes" id="UP000217076"/>
    </source>
</evidence>
<keyword evidence="6 8" id="KW-0472">Membrane</keyword>
<evidence type="ECO:0000256" key="6">
    <source>
        <dbReference type="ARBA" id="ARBA00023136"/>
    </source>
</evidence>
<dbReference type="GO" id="GO:0008381">
    <property type="term" value="F:mechanosensitive monoatomic ion channel activity"/>
    <property type="evidence" value="ECO:0007669"/>
    <property type="project" value="UniProtKB-ARBA"/>
</dbReference>
<keyword evidence="3" id="KW-1003">Cell membrane</keyword>
<dbReference type="OrthoDB" id="9814206at2"/>
<feature type="transmembrane region" description="Helical" evidence="8">
    <location>
        <begin position="84"/>
        <end position="102"/>
    </location>
</feature>
<evidence type="ECO:0000256" key="8">
    <source>
        <dbReference type="SAM" id="Phobius"/>
    </source>
</evidence>
<keyword evidence="4 8" id="KW-0812">Transmembrane</keyword>
<evidence type="ECO:0000256" key="4">
    <source>
        <dbReference type="ARBA" id="ARBA00022692"/>
    </source>
</evidence>
<proteinExistence type="inferred from homology"/>
<feature type="transmembrane region" description="Helical" evidence="8">
    <location>
        <begin position="175"/>
        <end position="194"/>
    </location>
</feature>
<dbReference type="InterPro" id="IPR049142">
    <property type="entry name" value="MS_channel_1st"/>
</dbReference>
<protein>
    <submittedName>
        <fullName evidence="12">MscS family membrane protein</fullName>
    </submittedName>
</protein>
<evidence type="ECO:0000256" key="3">
    <source>
        <dbReference type="ARBA" id="ARBA00022475"/>
    </source>
</evidence>
<dbReference type="InterPro" id="IPR010920">
    <property type="entry name" value="LSM_dom_sf"/>
</dbReference>
<dbReference type="Pfam" id="PF21082">
    <property type="entry name" value="MS_channel_3rd"/>
    <property type="match status" value="1"/>
</dbReference>
<dbReference type="InterPro" id="IPR011014">
    <property type="entry name" value="MscS_channel_TM-2"/>
</dbReference>
<feature type="transmembrane region" description="Helical" evidence="8">
    <location>
        <begin position="108"/>
        <end position="127"/>
    </location>
</feature>
<sequence length="407" mass="45311">MDWSFLDTPKAWLAEFWAVVMEVWEKGVFGVDIGRVLVALAILIGFLLLRRLFTRFVLKRLAGWAARTRTETDNRVLTAIEGPIRFIPIVVGVFMAGQYMAFEGLTETFFRNLVSSLVAFNIFWAFYRLVEPLSVVARRLEKVFSRELVSWLVKAVKVAFIALGVATILETWGIEVAPLIAGLGLFGVAVALGAQDLFKNLISGLLIIGEKRFAVGQWIRVDGVVEGTVEHIGFRSTLVRRFDQAPVYVPNAALSDAAVTNFSAMTYRRIYWVIGVTYDTTLEQLMAIRDGILGHILSQPEFAKPPAVSTFVRVEGFGPSSIDLMVYCFTRTTRWGDWLEIRERLAFEIKRIVEEAGTSFAFPSQSVYVESLPAMLPEDRPEAFPPPDPAQPEASPAPQAQPTGPAA</sequence>
<evidence type="ECO:0000256" key="7">
    <source>
        <dbReference type="SAM" id="MobiDB-lite"/>
    </source>
</evidence>
<dbReference type="InterPro" id="IPR011066">
    <property type="entry name" value="MscS_channel_C_sf"/>
</dbReference>
<reference evidence="13" key="1">
    <citation type="submission" date="2016-10" db="EMBL/GenBank/DDBJ databases">
        <authorList>
            <person name="Varghese N."/>
            <person name="Submissions S."/>
        </authorList>
    </citation>
    <scope>NUCLEOTIDE SEQUENCE [LARGE SCALE GENOMIC DNA]</scope>
    <source>
        <strain evidence="13">930I</strain>
    </source>
</reference>
<dbReference type="EMBL" id="FNCV01000002">
    <property type="protein sequence ID" value="SDG66821.1"/>
    <property type="molecule type" value="Genomic_DNA"/>
</dbReference>
<dbReference type="Gene3D" id="2.30.30.60">
    <property type="match status" value="1"/>
</dbReference>
<organism evidence="12 13">
    <name type="scientific">Roseospirillum parvum</name>
    <dbReference type="NCBI Taxonomy" id="83401"/>
    <lineage>
        <taxon>Bacteria</taxon>
        <taxon>Pseudomonadati</taxon>
        <taxon>Pseudomonadota</taxon>
        <taxon>Alphaproteobacteria</taxon>
        <taxon>Rhodospirillales</taxon>
        <taxon>Rhodospirillaceae</taxon>
        <taxon>Roseospirillum</taxon>
    </lineage>
</organism>
<feature type="domain" description="Mechanosensitive ion channel MscS" evidence="9">
    <location>
        <begin position="196"/>
        <end position="263"/>
    </location>
</feature>
<gene>
    <name evidence="12" type="ORF">SAMN05421742_10275</name>
</gene>
<evidence type="ECO:0000313" key="12">
    <source>
        <dbReference type="EMBL" id="SDG66821.1"/>
    </source>
</evidence>
<dbReference type="PANTHER" id="PTHR30566">
    <property type="entry name" value="YNAI-RELATED MECHANOSENSITIVE ION CHANNEL"/>
    <property type="match status" value="1"/>
</dbReference>
<feature type="transmembrane region" description="Helical" evidence="8">
    <location>
        <begin position="148"/>
        <end position="169"/>
    </location>
</feature>
<dbReference type="AlphaFoldDB" id="A0A1G7W4K6"/>
<dbReference type="InterPro" id="IPR049278">
    <property type="entry name" value="MS_channel_C"/>
</dbReference>
<dbReference type="Gene3D" id="3.30.70.100">
    <property type="match status" value="1"/>
</dbReference>
<evidence type="ECO:0000256" key="1">
    <source>
        <dbReference type="ARBA" id="ARBA00004651"/>
    </source>
</evidence>